<evidence type="ECO:0000256" key="2">
    <source>
        <dbReference type="ARBA" id="ARBA00009496"/>
    </source>
</evidence>
<dbReference type="Gene3D" id="3.20.20.140">
    <property type="entry name" value="Metal-dependent hydrolases"/>
    <property type="match status" value="1"/>
</dbReference>
<keyword evidence="7" id="KW-0235">DNA replication</keyword>
<dbReference type="NCBIfam" id="TIGR00594">
    <property type="entry name" value="polc"/>
    <property type="match status" value="1"/>
</dbReference>
<evidence type="ECO:0000256" key="9">
    <source>
        <dbReference type="ARBA" id="ARBA00025611"/>
    </source>
</evidence>
<dbReference type="GO" id="GO:0005737">
    <property type="term" value="C:cytoplasm"/>
    <property type="evidence" value="ECO:0007669"/>
    <property type="project" value="UniProtKB-SubCell"/>
</dbReference>
<evidence type="ECO:0000256" key="1">
    <source>
        <dbReference type="ARBA" id="ARBA00004496"/>
    </source>
</evidence>
<dbReference type="Pfam" id="PF02811">
    <property type="entry name" value="PHP"/>
    <property type="match status" value="1"/>
</dbReference>
<reference evidence="11" key="1">
    <citation type="journal article" date="2019" name="Nat. Med.">
        <title>A library of human gut bacterial isolates paired with longitudinal multiomics data enables mechanistic microbiome research.</title>
        <authorList>
            <person name="Poyet M."/>
            <person name="Groussin M."/>
            <person name="Gibbons S.M."/>
            <person name="Avila-Pacheco J."/>
            <person name="Jiang X."/>
            <person name="Kearney S.M."/>
            <person name="Perrotta A.R."/>
            <person name="Berdy B."/>
            <person name="Zhao S."/>
            <person name="Lieberman T.D."/>
            <person name="Swanson P.K."/>
            <person name="Smith M."/>
            <person name="Roesemann S."/>
            <person name="Alexander J.E."/>
            <person name="Rich S.A."/>
            <person name="Livny J."/>
            <person name="Vlamakis H."/>
            <person name="Clish C."/>
            <person name="Bullock K."/>
            <person name="Deik A."/>
            <person name="Scott J."/>
            <person name="Pierce K.A."/>
            <person name="Xavier R.J."/>
            <person name="Alm E.J."/>
        </authorList>
    </citation>
    <scope>NUCLEOTIDE SEQUENCE</scope>
    <source>
        <strain evidence="11">BIOML-A179</strain>
    </source>
</reference>
<evidence type="ECO:0000256" key="3">
    <source>
        <dbReference type="ARBA" id="ARBA00012417"/>
    </source>
</evidence>
<dbReference type="InterPro" id="IPR040982">
    <property type="entry name" value="DNA_pol3_finger"/>
</dbReference>
<keyword evidence="8" id="KW-0239">DNA-directed DNA polymerase</keyword>
<sequence length="1010" mass="115760">MSFVHLQVRSAYSLLSSSIKIKELVDLALENQMSCLALVEEGTMHSAIKFYNACRRVNVKPLIGMSVNVQGDSFIDEWVILARNQCGYQGLLKIASFIAKQEGVVLYEQVLPFVQDLVVITSGEHGMLCSGIEEYKEERLLQYYESYLKSIPHLYIGLMRVNQRTYELSKHLISFASNVNRPIVALNDVRYLKKEDAKTLTLLQAIKQNQSVEELPLVDYERYFKSECQMKELFADVPNALMQTEQIANDCEVEIPLHQSLLPKYQTPEGVSSDSYLEALCFKGLEKRYGHLEYANRLKYELSVIHKMGFSDYFLIVWDFVRYAKSHDIYVGPGRGSAAGSLVAYVLGITNVDPIKYELLFERFLNPERITMPDIDIDFQDNRRDEVIQYVQNKYGSHCVVQIATFGTFQSRSAWRDLARVHQVETTLINKVASFIYSGSTLKEIYEQTKGLRDFFSTYPKLEAIYKEAEKIEGLPRHTSIHAAGVIISDHDLTDYTAIMEGPTGIYVSQYEAEDLEMIGLLKMDFLGLKNLNMLQQITTLIKSSVAPEFDINKIPYDDLKTYEMISQGQTTGVFQLESEGMRQVLRAVRPNCLEDIIACNALFRPGPMEGIPLFAARKHHEQPIEYYHPSLQYILSKTYGIIVYQEQIMQIANVVSGYSLGEADVLRRAVSKKKKEILEREQKTFVEKAIERGYHQEIATQLYELILKFANYGFNRSHAVAYSMIAYQMAYLKRHYPSYFMTVALSNVIGSESNTAQYVKEAKQLDILVLPPSINSSGLMYQIENENIRFSLLPIKHIGMNLARQIVAERERGLYKSFYDFVSRTRSFLNQRAYEGLIDVGAMDEFGYNRTTLHHNLTAILDFSKYDGGLFETDFEIMMMKETLSSAEKMKREKELLGFYLNSHPIHLMRDQAKEKGWYFPSDLIHLNVSTITCVGFVEKFREIRDKKGKLMAFMDISDENGIVSVTIFSDVYKSEYKALLGKIVVINGRVSIRNSEKNINLSKIIAIS</sequence>
<organism evidence="11">
    <name type="scientific">Turicibacter sanguinis</name>
    <dbReference type="NCBI Taxonomy" id="154288"/>
    <lineage>
        <taxon>Bacteria</taxon>
        <taxon>Bacillati</taxon>
        <taxon>Bacillota</taxon>
        <taxon>Erysipelotrichia</taxon>
        <taxon>Erysipelotrichales</taxon>
        <taxon>Turicibacteraceae</taxon>
        <taxon>Turicibacter</taxon>
    </lineage>
</organism>
<evidence type="ECO:0000256" key="8">
    <source>
        <dbReference type="ARBA" id="ARBA00022932"/>
    </source>
</evidence>
<evidence type="ECO:0000256" key="6">
    <source>
        <dbReference type="ARBA" id="ARBA00022695"/>
    </source>
</evidence>
<dbReference type="PANTHER" id="PTHR32294:SF0">
    <property type="entry name" value="DNA POLYMERASE III SUBUNIT ALPHA"/>
    <property type="match status" value="1"/>
</dbReference>
<dbReference type="AlphaFoldDB" id="A0A6I3NCY5"/>
<comment type="catalytic activity">
    <reaction evidence="10">
        <text>DNA(n) + a 2'-deoxyribonucleoside 5'-triphosphate = DNA(n+1) + diphosphate</text>
        <dbReference type="Rhea" id="RHEA:22508"/>
        <dbReference type="Rhea" id="RHEA-COMP:17339"/>
        <dbReference type="Rhea" id="RHEA-COMP:17340"/>
        <dbReference type="ChEBI" id="CHEBI:33019"/>
        <dbReference type="ChEBI" id="CHEBI:61560"/>
        <dbReference type="ChEBI" id="CHEBI:173112"/>
        <dbReference type="EC" id="2.7.7.7"/>
    </reaction>
</comment>
<dbReference type="InterPro" id="IPR003141">
    <property type="entry name" value="Pol/His_phosphatase_N"/>
</dbReference>
<dbReference type="InterPro" id="IPR011708">
    <property type="entry name" value="DNA_pol3_alpha_NTPase_dom"/>
</dbReference>
<comment type="subcellular location">
    <subcellularLocation>
        <location evidence="1">Cytoplasm</location>
    </subcellularLocation>
</comment>
<dbReference type="EC" id="2.7.7.7" evidence="3"/>
<evidence type="ECO:0000256" key="4">
    <source>
        <dbReference type="ARBA" id="ARBA00019114"/>
    </source>
</evidence>
<keyword evidence="6 11" id="KW-0548">Nucleotidyltransferase</keyword>
<proteinExistence type="inferred from homology"/>
<dbReference type="NCBIfam" id="NF004226">
    <property type="entry name" value="PRK05673.1"/>
    <property type="match status" value="1"/>
</dbReference>
<dbReference type="InterPro" id="IPR004013">
    <property type="entry name" value="PHP_dom"/>
</dbReference>
<dbReference type="PANTHER" id="PTHR32294">
    <property type="entry name" value="DNA POLYMERASE III SUBUNIT ALPHA"/>
    <property type="match status" value="1"/>
</dbReference>
<evidence type="ECO:0000256" key="7">
    <source>
        <dbReference type="ARBA" id="ARBA00022705"/>
    </source>
</evidence>
<keyword evidence="5 11" id="KW-0808">Transferase</keyword>
<evidence type="ECO:0000256" key="10">
    <source>
        <dbReference type="ARBA" id="ARBA00049244"/>
    </source>
</evidence>
<gene>
    <name evidence="11" type="primary">dnaE</name>
    <name evidence="11" type="ORF">GMA64_07480</name>
</gene>
<dbReference type="GO" id="GO:0006260">
    <property type="term" value="P:DNA replication"/>
    <property type="evidence" value="ECO:0007669"/>
    <property type="project" value="UniProtKB-KW"/>
</dbReference>
<dbReference type="RefSeq" id="WP_129821525.1">
    <property type="nucleotide sequence ID" value="NZ_JADPFQ010000008.1"/>
</dbReference>
<dbReference type="SMART" id="SM00481">
    <property type="entry name" value="POLIIIAc"/>
    <property type="match status" value="1"/>
</dbReference>
<comment type="function">
    <text evidence="9">DNA polymerase III is a complex, multichain enzyme responsible for most of the replicative synthesis in bacteria. This DNA polymerase also exhibits 3' to 5' exonuclease activity. The alpha chain is the DNA polymerase.</text>
</comment>
<dbReference type="InterPro" id="IPR041931">
    <property type="entry name" value="DNA_pol3_alpha_thumb_dom"/>
</dbReference>
<dbReference type="GO" id="GO:0008408">
    <property type="term" value="F:3'-5' exonuclease activity"/>
    <property type="evidence" value="ECO:0007669"/>
    <property type="project" value="InterPro"/>
</dbReference>
<dbReference type="GO" id="GO:0003887">
    <property type="term" value="F:DNA-directed DNA polymerase activity"/>
    <property type="evidence" value="ECO:0007669"/>
    <property type="project" value="UniProtKB-KW"/>
</dbReference>
<comment type="caution">
    <text evidence="11">The sequence shown here is derived from an EMBL/GenBank/DDBJ whole genome shotgun (WGS) entry which is preliminary data.</text>
</comment>
<dbReference type="CDD" id="cd04485">
    <property type="entry name" value="DnaE_OBF"/>
    <property type="match status" value="1"/>
</dbReference>
<dbReference type="GO" id="GO:0003676">
    <property type="term" value="F:nucleic acid binding"/>
    <property type="evidence" value="ECO:0007669"/>
    <property type="project" value="InterPro"/>
</dbReference>
<evidence type="ECO:0000256" key="5">
    <source>
        <dbReference type="ARBA" id="ARBA00022679"/>
    </source>
</evidence>
<dbReference type="Gene3D" id="1.10.10.1600">
    <property type="entry name" value="Bacterial DNA polymerase III alpha subunit, thumb domain"/>
    <property type="match status" value="1"/>
</dbReference>
<dbReference type="Gene3D" id="1.10.150.870">
    <property type="match status" value="1"/>
</dbReference>
<comment type="similarity">
    <text evidence="2">Belongs to the DNA polymerase type-C family. DnaE subfamily.</text>
</comment>
<name>A0A6I3NCY5_9FIRM</name>
<dbReference type="Pfam" id="PF17657">
    <property type="entry name" value="DNA_pol3_finger"/>
    <property type="match status" value="1"/>
</dbReference>
<dbReference type="Pfam" id="PF14579">
    <property type="entry name" value="HHH_6"/>
    <property type="match status" value="1"/>
</dbReference>
<dbReference type="Pfam" id="PF01336">
    <property type="entry name" value="tRNA_anti-codon"/>
    <property type="match status" value="1"/>
</dbReference>
<evidence type="ECO:0000313" key="11">
    <source>
        <dbReference type="EMBL" id="MTL94365.1"/>
    </source>
</evidence>
<dbReference type="Pfam" id="PF07733">
    <property type="entry name" value="DNA_pol3_alpha"/>
    <property type="match status" value="1"/>
</dbReference>
<accession>A0A6I3NCY5</accession>
<protein>
    <recommendedName>
        <fullName evidence="4">DNA polymerase III subunit alpha</fullName>
        <ecNumber evidence="3">2.7.7.7</ecNumber>
    </recommendedName>
</protein>
<dbReference type="InterPro" id="IPR029460">
    <property type="entry name" value="DNAPol_HHH"/>
</dbReference>
<dbReference type="EMBL" id="WMQV01000014">
    <property type="protein sequence ID" value="MTL94365.1"/>
    <property type="molecule type" value="Genomic_DNA"/>
</dbReference>
<dbReference type="InterPro" id="IPR004805">
    <property type="entry name" value="DnaE2/DnaE/PolC"/>
</dbReference>
<dbReference type="InterPro" id="IPR004365">
    <property type="entry name" value="NA-bd_OB_tRNA"/>
</dbReference>